<dbReference type="AlphaFoldDB" id="B0TDK9"/>
<protein>
    <submittedName>
        <fullName evidence="1">Uncharacterized protein</fullName>
    </submittedName>
</protein>
<evidence type="ECO:0000313" key="2">
    <source>
        <dbReference type="Proteomes" id="UP000008550"/>
    </source>
</evidence>
<dbReference type="KEGG" id="hmo:HM1_3027"/>
<proteinExistence type="predicted"/>
<dbReference type="Proteomes" id="UP000008550">
    <property type="component" value="Chromosome"/>
</dbReference>
<evidence type="ECO:0000313" key="1">
    <source>
        <dbReference type="EMBL" id="ABZ85534.1"/>
    </source>
</evidence>
<dbReference type="RefSeq" id="WP_012284009.1">
    <property type="nucleotide sequence ID" value="NC_010337.2"/>
</dbReference>
<gene>
    <name evidence="1" type="ORF">HM1_3027</name>
</gene>
<dbReference type="HOGENOM" id="CLU_362811_0_0_9"/>
<dbReference type="OrthoDB" id="6399948at2"/>
<reference evidence="1 2" key="1">
    <citation type="journal article" date="2008" name="J. Bacteriol.">
        <title>The genome of Heliobacterium modesticaldum, a phototrophic representative of the Firmicutes containing the simplest photosynthetic apparatus.</title>
        <authorList>
            <person name="Sattley W.M."/>
            <person name="Madigan M.T."/>
            <person name="Swingley W.D."/>
            <person name="Cheung P.C."/>
            <person name="Clocksin K.M."/>
            <person name="Conrad A.L."/>
            <person name="Dejesa L.C."/>
            <person name="Honchak B.M."/>
            <person name="Jung D.O."/>
            <person name="Karbach L.E."/>
            <person name="Kurdoglu A."/>
            <person name="Lahiri S."/>
            <person name="Mastrian S.D."/>
            <person name="Page L.E."/>
            <person name="Taylor H.L."/>
            <person name="Wang Z.T."/>
            <person name="Raymond J."/>
            <person name="Chen M."/>
            <person name="Blankenship R.E."/>
            <person name="Touchman J.W."/>
        </authorList>
    </citation>
    <scope>NUCLEOTIDE SEQUENCE [LARGE SCALE GENOMIC DNA]</scope>
    <source>
        <strain evidence="2">ATCC 51547 / Ice1</strain>
    </source>
</reference>
<dbReference type="EMBL" id="CP000930">
    <property type="protein sequence ID" value="ABZ85534.1"/>
    <property type="molecule type" value="Genomic_DNA"/>
</dbReference>
<accession>B0TDK9</accession>
<keyword evidence="2" id="KW-1185">Reference proteome</keyword>
<name>B0TDK9_HELMI</name>
<dbReference type="STRING" id="498761.HM1_3027"/>
<sequence>MKVVPIFQFIAKAAPFRLQGVISMMMVWGTRRIGVQGISVHFVVGNPVESQIDWFDQVPFGQGDSLFSGLPDLTVDLTIQEALNLFDQILRDLEQADVEIPTEITALRRTLQDQDPLTDDQWHALMTRLFDRPLKPREVVHAYFQARAVDDWGLVYCLLPRRVRQRNANWEEFSRRMLKKHEGESVLRGVVVEESPSAKGVHLIAESLIGRDQFLLTFRAHFYLIREEGRWVISSIRREPSLKVPFGQDPFFQGFWYWRVFPTRNSDLILETLRNEEGCHVEDGERGTAVVYMSHMNDAIEMGVDVARDARGQVWVGRREIAVGTVSEERLNALIRDLRRSRLIGHTPGRGPYRLPEIANYAFRQGNYTNFEELLDAWEVKLDDPLIGPEGWGRDTDDDPVARAVAETAQIGSLMTQFIHWRFAEQWKREWSQFARHTDEPETSFADHPLGTLFWEWFVFDRRLRGGGTTLDAFEQEVASHLPPALRDALKNWKRNRPGFYVILSLEEKGYWVRDVFGEERFFIRDPEYNPKTPPYEAGFLLFCRLMPWEEGYRYGGIAFFFPPWYRTPVVSYIRELGLNTGNEMPFEWLSLWRRKSRRILYFVIELRRKQIQPKLITAEGHRASSCRSIFRIADQTALQDAIEKLPDLSPPERDWQKGQGDIFRYKWLEAGLTAQLMNALRAVAVEHTVDGIPLTDIHCLNPGGEMVRQVGNLTLYRQYAVIDTISKERLDILKRVLIKFCGFYLTHEEDIFEEPETLGSNLVKNNKMK</sequence>
<organism evidence="1 2">
    <name type="scientific">Heliobacterium modesticaldum (strain ATCC 51547 / Ice1)</name>
    <dbReference type="NCBI Taxonomy" id="498761"/>
    <lineage>
        <taxon>Bacteria</taxon>
        <taxon>Bacillati</taxon>
        <taxon>Bacillota</taxon>
        <taxon>Clostridia</taxon>
        <taxon>Eubacteriales</taxon>
        <taxon>Heliobacteriaceae</taxon>
        <taxon>Heliomicrobium</taxon>
    </lineage>
</organism>